<protein>
    <submittedName>
        <fullName evidence="2">Uncharacterized protein</fullName>
    </submittedName>
</protein>
<accession>A0A915I0Y8</accession>
<dbReference type="WBParaSite" id="nRc.2.0.1.t07802-RA">
    <property type="protein sequence ID" value="nRc.2.0.1.t07802-RA"/>
    <property type="gene ID" value="nRc.2.0.1.g07802"/>
</dbReference>
<dbReference type="AlphaFoldDB" id="A0A915I0Y8"/>
<sequence>MEIMFIVDNKSLPSGKNIIQKETNKKKERNKIISKARSLIIKLIKVRVKWVEGFIAICASFNYAFPFVP</sequence>
<reference evidence="2" key="1">
    <citation type="submission" date="2022-11" db="UniProtKB">
        <authorList>
            <consortium name="WormBaseParasite"/>
        </authorList>
    </citation>
    <scope>IDENTIFICATION</scope>
</reference>
<evidence type="ECO:0000313" key="1">
    <source>
        <dbReference type="Proteomes" id="UP000887565"/>
    </source>
</evidence>
<keyword evidence="1" id="KW-1185">Reference proteome</keyword>
<evidence type="ECO:0000313" key="2">
    <source>
        <dbReference type="WBParaSite" id="nRc.2.0.1.t07802-RA"/>
    </source>
</evidence>
<organism evidence="1 2">
    <name type="scientific">Romanomermis culicivorax</name>
    <name type="common">Nematode worm</name>
    <dbReference type="NCBI Taxonomy" id="13658"/>
    <lineage>
        <taxon>Eukaryota</taxon>
        <taxon>Metazoa</taxon>
        <taxon>Ecdysozoa</taxon>
        <taxon>Nematoda</taxon>
        <taxon>Enoplea</taxon>
        <taxon>Dorylaimia</taxon>
        <taxon>Mermithida</taxon>
        <taxon>Mermithoidea</taxon>
        <taxon>Mermithidae</taxon>
        <taxon>Romanomermis</taxon>
    </lineage>
</organism>
<name>A0A915I0Y8_ROMCU</name>
<dbReference type="Proteomes" id="UP000887565">
    <property type="component" value="Unplaced"/>
</dbReference>
<proteinExistence type="predicted"/>